<evidence type="ECO:0000256" key="12">
    <source>
        <dbReference type="ARBA" id="ARBA00034808"/>
    </source>
</evidence>
<evidence type="ECO:0000256" key="1">
    <source>
        <dbReference type="ARBA" id="ARBA00022722"/>
    </source>
</evidence>
<dbReference type="OrthoDB" id="9810135at2"/>
<evidence type="ECO:0000256" key="6">
    <source>
        <dbReference type="ARBA" id="ARBA00022839"/>
    </source>
</evidence>
<evidence type="ECO:0000313" key="18">
    <source>
        <dbReference type="EMBL" id="QDV25065.1"/>
    </source>
</evidence>
<evidence type="ECO:0000256" key="15">
    <source>
        <dbReference type="PROSITE-ProRule" id="PRU00560"/>
    </source>
</evidence>
<comment type="catalytic activity">
    <reaction evidence="14">
        <text>ATP + H2O = ADP + phosphate + H(+)</text>
        <dbReference type="Rhea" id="RHEA:13065"/>
        <dbReference type="ChEBI" id="CHEBI:15377"/>
        <dbReference type="ChEBI" id="CHEBI:15378"/>
        <dbReference type="ChEBI" id="CHEBI:30616"/>
        <dbReference type="ChEBI" id="CHEBI:43474"/>
        <dbReference type="ChEBI" id="CHEBI:456216"/>
        <dbReference type="EC" id="5.6.2.4"/>
    </reaction>
</comment>
<keyword evidence="2 15" id="KW-0547">Nucleotide-binding</keyword>
<dbReference type="GO" id="GO:0004527">
    <property type="term" value="F:exonuclease activity"/>
    <property type="evidence" value="ECO:0007669"/>
    <property type="project" value="UniProtKB-KW"/>
</dbReference>
<dbReference type="InterPro" id="IPR011604">
    <property type="entry name" value="PDDEXK-like_dom_sf"/>
</dbReference>
<reference evidence="18 19" key="1">
    <citation type="submission" date="2019-02" db="EMBL/GenBank/DDBJ databases">
        <title>Deep-cultivation of Planctomycetes and their phenomic and genomic characterization uncovers novel biology.</title>
        <authorList>
            <person name="Wiegand S."/>
            <person name="Jogler M."/>
            <person name="Boedeker C."/>
            <person name="Pinto D."/>
            <person name="Vollmers J."/>
            <person name="Rivas-Marin E."/>
            <person name="Kohn T."/>
            <person name="Peeters S.H."/>
            <person name="Heuer A."/>
            <person name="Rast P."/>
            <person name="Oberbeckmann S."/>
            <person name="Bunk B."/>
            <person name="Jeske O."/>
            <person name="Meyerdierks A."/>
            <person name="Storesund J.E."/>
            <person name="Kallscheuer N."/>
            <person name="Luecker S."/>
            <person name="Lage O.M."/>
            <person name="Pohl T."/>
            <person name="Merkel B.J."/>
            <person name="Hornburger P."/>
            <person name="Mueller R.-W."/>
            <person name="Bruemmer F."/>
            <person name="Labrenz M."/>
            <person name="Spormann A.M."/>
            <person name="Op den Camp H."/>
            <person name="Overmann J."/>
            <person name="Amann R."/>
            <person name="Jetten M.S.M."/>
            <person name="Mascher T."/>
            <person name="Medema M.H."/>
            <person name="Devos D.P."/>
            <person name="Kaster A.-K."/>
            <person name="Ovreas L."/>
            <person name="Rohde M."/>
            <person name="Galperin M.Y."/>
            <person name="Jogler C."/>
        </authorList>
    </citation>
    <scope>NUCLEOTIDE SEQUENCE [LARGE SCALE GENOMIC DNA]</scope>
    <source>
        <strain evidence="18 19">Q31a</strain>
    </source>
</reference>
<feature type="binding site" evidence="15">
    <location>
        <begin position="987"/>
        <end position="994"/>
    </location>
    <ligand>
        <name>ATP</name>
        <dbReference type="ChEBI" id="CHEBI:30616"/>
    </ligand>
</feature>
<evidence type="ECO:0000256" key="13">
    <source>
        <dbReference type="ARBA" id="ARBA00034923"/>
    </source>
</evidence>
<evidence type="ECO:0000256" key="9">
    <source>
        <dbReference type="ARBA" id="ARBA00023204"/>
    </source>
</evidence>
<organism evidence="18 19">
    <name type="scientific">Aureliella helgolandensis</name>
    <dbReference type="NCBI Taxonomy" id="2527968"/>
    <lineage>
        <taxon>Bacteria</taxon>
        <taxon>Pseudomonadati</taxon>
        <taxon>Planctomycetota</taxon>
        <taxon>Planctomycetia</taxon>
        <taxon>Pirellulales</taxon>
        <taxon>Pirellulaceae</taxon>
        <taxon>Aureliella</taxon>
    </lineage>
</organism>
<dbReference type="SUPFAM" id="SSF52540">
    <property type="entry name" value="P-loop containing nucleoside triphosphate hydrolases"/>
    <property type="match status" value="2"/>
</dbReference>
<dbReference type="GO" id="GO:0005524">
    <property type="term" value="F:ATP binding"/>
    <property type="evidence" value="ECO:0007669"/>
    <property type="project" value="UniProtKB-UniRule"/>
</dbReference>
<dbReference type="GO" id="GO:0003677">
    <property type="term" value="F:DNA binding"/>
    <property type="evidence" value="ECO:0007669"/>
    <property type="project" value="UniProtKB-KW"/>
</dbReference>
<proteinExistence type="predicted"/>
<dbReference type="GO" id="GO:0005829">
    <property type="term" value="C:cytosol"/>
    <property type="evidence" value="ECO:0007669"/>
    <property type="project" value="TreeGrafter"/>
</dbReference>
<dbReference type="PROSITE" id="PS51198">
    <property type="entry name" value="UVRD_HELICASE_ATP_BIND"/>
    <property type="match status" value="1"/>
</dbReference>
<dbReference type="Gene3D" id="3.40.50.300">
    <property type="entry name" value="P-loop containing nucleotide triphosphate hydrolases"/>
    <property type="match status" value="3"/>
</dbReference>
<keyword evidence="7 15" id="KW-0067">ATP-binding</keyword>
<dbReference type="EC" id="5.6.2.4" evidence="12"/>
<dbReference type="Pfam" id="PF13361">
    <property type="entry name" value="UvrD_C"/>
    <property type="match status" value="1"/>
</dbReference>
<dbReference type="InterPro" id="IPR038726">
    <property type="entry name" value="PDDEXK_AddAB-type"/>
</dbReference>
<dbReference type="Gene3D" id="3.90.320.10">
    <property type="match status" value="2"/>
</dbReference>
<dbReference type="InterPro" id="IPR014017">
    <property type="entry name" value="DNA_helicase_UvrD-like_C"/>
</dbReference>
<protein>
    <recommendedName>
        <fullName evidence="12">DNA 3'-5' helicase</fullName>
        <ecNumber evidence="12">5.6.2.4</ecNumber>
    </recommendedName>
    <alternativeName>
        <fullName evidence="13">DNA 3'-5' helicase II</fullName>
    </alternativeName>
</protein>
<evidence type="ECO:0000313" key="19">
    <source>
        <dbReference type="Proteomes" id="UP000318017"/>
    </source>
</evidence>
<comment type="catalytic activity">
    <reaction evidence="11">
        <text>Couples ATP hydrolysis with the unwinding of duplex DNA by translocating in the 3'-5' direction.</text>
        <dbReference type="EC" id="5.6.2.4"/>
    </reaction>
</comment>
<dbReference type="Pfam" id="PF12705">
    <property type="entry name" value="PDDEXK_1"/>
    <property type="match status" value="2"/>
</dbReference>
<evidence type="ECO:0000256" key="10">
    <source>
        <dbReference type="ARBA" id="ARBA00023235"/>
    </source>
</evidence>
<dbReference type="GO" id="GO:0043138">
    <property type="term" value="F:3'-5' DNA helicase activity"/>
    <property type="evidence" value="ECO:0007669"/>
    <property type="project" value="UniProtKB-EC"/>
</dbReference>
<keyword evidence="19" id="KW-1185">Reference proteome</keyword>
<keyword evidence="10" id="KW-0413">Isomerase</keyword>
<dbReference type="GO" id="GO:0000725">
    <property type="term" value="P:recombinational repair"/>
    <property type="evidence" value="ECO:0007669"/>
    <property type="project" value="TreeGrafter"/>
</dbReference>
<dbReference type="KEGG" id="ahel:Q31a_33870"/>
<dbReference type="Pfam" id="PF00580">
    <property type="entry name" value="UvrD-helicase"/>
    <property type="match status" value="1"/>
</dbReference>
<dbReference type="InterPro" id="IPR000212">
    <property type="entry name" value="DNA_helicase_UvrD/REP"/>
</dbReference>
<accession>A0A518G8Y5</accession>
<evidence type="ECO:0000256" key="14">
    <source>
        <dbReference type="ARBA" id="ARBA00048988"/>
    </source>
</evidence>
<keyword evidence="6" id="KW-0269">Exonuclease</keyword>
<evidence type="ECO:0000256" key="7">
    <source>
        <dbReference type="ARBA" id="ARBA00022840"/>
    </source>
</evidence>
<evidence type="ECO:0000259" key="17">
    <source>
        <dbReference type="PROSITE" id="PS51198"/>
    </source>
</evidence>
<dbReference type="GO" id="GO:0016887">
    <property type="term" value="F:ATP hydrolysis activity"/>
    <property type="evidence" value="ECO:0007669"/>
    <property type="project" value="RHEA"/>
</dbReference>
<keyword evidence="9" id="KW-0234">DNA repair</keyword>
<evidence type="ECO:0000256" key="8">
    <source>
        <dbReference type="ARBA" id="ARBA00023125"/>
    </source>
</evidence>
<dbReference type="GO" id="GO:0033202">
    <property type="term" value="C:DNA helicase complex"/>
    <property type="evidence" value="ECO:0007669"/>
    <property type="project" value="TreeGrafter"/>
</dbReference>
<evidence type="ECO:0000256" key="5">
    <source>
        <dbReference type="ARBA" id="ARBA00022806"/>
    </source>
</evidence>
<keyword evidence="4 15" id="KW-0378">Hydrolase</keyword>
<gene>
    <name evidence="18" type="primary">addA</name>
    <name evidence="18" type="ORF">Q31a_33870</name>
</gene>
<evidence type="ECO:0000256" key="4">
    <source>
        <dbReference type="ARBA" id="ARBA00022801"/>
    </source>
</evidence>
<dbReference type="InterPro" id="IPR027417">
    <property type="entry name" value="P-loop_NTPase"/>
</dbReference>
<sequence>MAGTVKRRSTEPTEARDTQNPLRTFVGWDSAVLPNVVDRLLQRFTEGVLCDLRELLIVLPGGLACRRLNELLALKAQAAGIILYPPKAVTSGALPEQLYIAKLPFASDFVQQLAWVRALKRLPAEQMRHIVPAPPAAGAVQQWLELGRMLSGVHRELASDCHDFQLIAERLAGHPEGPRWQAMQAVQQEYLHELDGLKLWDIQTARLCALRFNEAQTDRQILVVGCVDLNATQRGFLEGVSERVEVWIAAPETLADDFDAFGCLVSDRWQKNEVQLPSGSLLVGSSPKDQAELTAACLAEFADALHVRDITIGVPDSGLIPILQHELDLCSVTARYGPGTPLLQSEPVQLLSLIGQFVESRSYAALAALVRHPAVGNLLRVTKCDLPGNWLSELDRYYQAAMPKSVEEFINGEARGAEVYMTVTQALDKWLAGLNAEQQPVSHWGQPLLQALAAAYDRTLCRLDDPLDGPLYSAATQLCDAIVALRDMPASLEPSLSLTEMIDWLKRSLTTALIAAPPDVTSIEMLGWLELALDDAPALIITGMHDGVVPESVNSDSFLPNNLRKQLGMLDNARRYARDIYSLQVMLHAREHVKIVVGKTDASGDPLVPSRLLMACALQDLPSRVLHLVSEEEADVLPAVHQRWKPRSGASGLVVPRPVEVVPPEVISVTGFREYMACPYRFYLRRVLRLHAADDASVELDAAGFGNLVHQTLDAMGQDAAMVNCQDADQIADFLNRKIGELAIQRYGQHPPAAVLIQIEQAEQRLTAFAAKQAERAAEGWVIKKVEAAVQATDGIKVGEGEHQLALIGRVDRIDFHPETGRWAIWDYKTSESVKQPVSVHWSKKKGWLDLQLPLYQLLGPKLGTDNDPLLGYISLPKQASDTGFYEAKFDPQQLQEAKQLADSIAGRIARGEFWPETIESVPYDDYERICQTAIQRVTVEPPQRSLHRFKTQDNAGLTAEVLQGAEVLLQKPVVRGPVLPPMIIRASAGTGKTFQLSNRLLLIILSGQEVDSILATTFTRKAAGEIMHRVLQRLAKACLSESERLELAQHLSGVDVSQAACLAALRRVTSTLHRLRIGTLDSFFAQIAKTFSLEMALPPGWSTMDPQAEPVVQLESIGRMLNSQDRATLVTLVRMLAKGESSRQVADQIRQTVQSGYEVYRQTEQEHWDQLPLPKPPSEQAVESALQTVSSSKLGHKSADGAMEKLHLLASIGDWEAVLGHGVYGKFHDDPPTYYRKEIPSDLYIALEILAERSVAELLPIRRNQTLASYQLLEAYDVEYGTLTRNQRMLAFSDIAFYLSGWMSRGEVPEEVQAGRERVHFRLDCGVQHLLLDEFQDTAPEQWHVLRPLALPLGGTPRSDHSFFCVGDTKQAIYGWRGGVAEIFDTVRDSLDGVEESELSISFRSSPQVIEAVNEVFQNLTEHSNFAGCDRIAQVWTQRFPPHATQRTDLQGYVCLKNSLKPDKDLSGDERKLLVLSQAADDIAELTQNCESGVGVLFRTNADVARMIGLLRERGVSASQDGGNPLTDSAAVQLVLSLVHLADHPGDRICAHHVLTSPLALFLPQRGETSPQEISEWFRRKVSRQGLARSIEMLADMIADQVSWWDQHRLQQLIRSAIDFERNYAGRLREFEESVMGGRVALPTDAQVKVMTVHKSKGLEFDAVFLPDLTTGMSSNNSLLVLRGDDPCMPPDGVLRYMNAELQAMLPKDWQRAFDLNKERGVNESLCLLYVAMTRARRALYMYAKPSSSSPSQEFGSLLQSTLTAGTPNGPRKGEPGAILYEVGAPQWYQGSHKSKAKKVTSNAADPGKPSDGSLFENGVEPSTTVTIQLRRAAAGAPARGLRVTAPSYIGQTFAPLPLASAFSYSRSLGATYGTLIHAFFEQIEWLDTYQLDREVLRRVAMVQVDPEALRHLDLDRVIEDFEQMLDLSSVRRALSRSRYQAGVFGIVPDSIAIDNERIISLVMDETDVQAANRGAAMPAGPPSAGKGATDESQAVAACLISGSIDRLAVVMKDGRPYGAEIIDFKTDAYDGSQPQLEWLDERVAHHRAQLNVYAQVVAHLFKIPRQRITTHLLMLSTDDLVGCDLSL</sequence>
<dbReference type="Proteomes" id="UP000318017">
    <property type="component" value="Chromosome"/>
</dbReference>
<keyword evidence="5 15" id="KW-0347">Helicase</keyword>
<dbReference type="InterPro" id="IPR014016">
    <property type="entry name" value="UvrD-like_ATP-bd"/>
</dbReference>
<evidence type="ECO:0000256" key="3">
    <source>
        <dbReference type="ARBA" id="ARBA00022763"/>
    </source>
</evidence>
<dbReference type="PANTHER" id="PTHR11070:SF2">
    <property type="entry name" value="ATP-DEPENDENT DNA HELICASE SRS2"/>
    <property type="match status" value="1"/>
</dbReference>
<dbReference type="RefSeq" id="WP_145079653.1">
    <property type="nucleotide sequence ID" value="NZ_CP036298.1"/>
</dbReference>
<evidence type="ECO:0000256" key="11">
    <source>
        <dbReference type="ARBA" id="ARBA00034617"/>
    </source>
</evidence>
<keyword evidence="1" id="KW-0540">Nuclease</keyword>
<dbReference type="EMBL" id="CP036298">
    <property type="protein sequence ID" value="QDV25065.1"/>
    <property type="molecule type" value="Genomic_DNA"/>
</dbReference>
<evidence type="ECO:0000256" key="16">
    <source>
        <dbReference type="SAM" id="MobiDB-lite"/>
    </source>
</evidence>
<feature type="domain" description="UvrD-like helicase ATP-binding" evidence="17">
    <location>
        <begin position="966"/>
        <end position="1407"/>
    </location>
</feature>
<keyword evidence="8" id="KW-0238">DNA-binding</keyword>
<evidence type="ECO:0000256" key="2">
    <source>
        <dbReference type="ARBA" id="ARBA00022741"/>
    </source>
</evidence>
<dbReference type="PANTHER" id="PTHR11070">
    <property type="entry name" value="UVRD / RECB / PCRA DNA HELICASE FAMILY MEMBER"/>
    <property type="match status" value="1"/>
</dbReference>
<feature type="region of interest" description="Disordered" evidence="16">
    <location>
        <begin position="1797"/>
        <end position="1819"/>
    </location>
</feature>
<keyword evidence="3" id="KW-0227">DNA damage</keyword>
<name>A0A518G8Y5_9BACT</name>